<evidence type="ECO:0000256" key="1">
    <source>
        <dbReference type="SAM" id="MobiDB-lite"/>
    </source>
</evidence>
<protein>
    <submittedName>
        <fullName evidence="2">Uncharacterized protein</fullName>
    </submittedName>
</protein>
<feature type="region of interest" description="Disordered" evidence="1">
    <location>
        <begin position="114"/>
        <end position="136"/>
    </location>
</feature>
<proteinExistence type="predicted"/>
<comment type="caution">
    <text evidence="2">The sequence shown here is derived from an EMBL/GenBank/DDBJ whole genome shotgun (WGS) entry which is preliminary data.</text>
</comment>
<reference evidence="2 3" key="1">
    <citation type="journal article" date="2023" name="G3 (Bethesda)">
        <title>A chromosome-level genome assembly of Zasmidium syzygii isolated from banana leaves.</title>
        <authorList>
            <person name="van Westerhoven A.C."/>
            <person name="Mehrabi R."/>
            <person name="Talebi R."/>
            <person name="Steentjes M.B.F."/>
            <person name="Corcolon B."/>
            <person name="Chong P.A."/>
            <person name="Kema G.H.J."/>
            <person name="Seidl M.F."/>
        </authorList>
    </citation>
    <scope>NUCLEOTIDE SEQUENCE [LARGE SCALE GENOMIC DNA]</scope>
    <source>
        <strain evidence="2 3">P124</strain>
    </source>
</reference>
<evidence type="ECO:0000313" key="2">
    <source>
        <dbReference type="EMBL" id="KAK4500689.1"/>
    </source>
</evidence>
<accession>A0ABR0EGQ4</accession>
<dbReference type="Proteomes" id="UP001305779">
    <property type="component" value="Unassembled WGS sequence"/>
</dbReference>
<name>A0ABR0EGQ4_ZASCE</name>
<gene>
    <name evidence="2" type="ORF">PRZ48_008878</name>
</gene>
<sequence>MSSTSSNHRWSAAERHFIFICFEEYILTFQEVATLYNYQFGTATWHPTAVRVRDEYVQRNDPTRAQMWRNEIIGPNWTAEQEQARDAARRSIAGAAAATGIALVRRDGEDAATATASTSASAGPSSRQGNGNTIAPSSTVAAAGNMALSGTAAASSSVPAATALAPMPPPTTPGNIDALLRTKLTLDAPNSYGGIPRQDIHRQGGHLLDLLDRLSGHEGHRRQHDPPIPQKDMVVQPTRGMPSLEEKDEDANDEDDDQDQEQDGGVPVGKEDGGLPVQKDDSEDSDFTPVQEESQESE</sequence>
<organism evidence="2 3">
    <name type="scientific">Zasmidium cellare</name>
    <name type="common">Wine cellar mold</name>
    <name type="synonym">Racodium cellare</name>
    <dbReference type="NCBI Taxonomy" id="395010"/>
    <lineage>
        <taxon>Eukaryota</taxon>
        <taxon>Fungi</taxon>
        <taxon>Dikarya</taxon>
        <taxon>Ascomycota</taxon>
        <taxon>Pezizomycotina</taxon>
        <taxon>Dothideomycetes</taxon>
        <taxon>Dothideomycetidae</taxon>
        <taxon>Mycosphaerellales</taxon>
        <taxon>Mycosphaerellaceae</taxon>
        <taxon>Zasmidium</taxon>
    </lineage>
</organism>
<evidence type="ECO:0000313" key="3">
    <source>
        <dbReference type="Proteomes" id="UP001305779"/>
    </source>
</evidence>
<feature type="region of interest" description="Disordered" evidence="1">
    <location>
        <begin position="217"/>
        <end position="298"/>
    </location>
</feature>
<dbReference type="EMBL" id="JAXOVC010000006">
    <property type="protein sequence ID" value="KAK4500689.1"/>
    <property type="molecule type" value="Genomic_DNA"/>
</dbReference>
<feature type="compositionally biased region" description="Acidic residues" evidence="1">
    <location>
        <begin position="246"/>
        <end position="262"/>
    </location>
</feature>
<keyword evidence="3" id="KW-1185">Reference proteome</keyword>
<feature type="compositionally biased region" description="Polar residues" evidence="1">
    <location>
        <begin position="123"/>
        <end position="136"/>
    </location>
</feature>